<dbReference type="RefSeq" id="WP_179700602.1">
    <property type="nucleotide sequence ID" value="NZ_BAAAHA010000003.1"/>
</dbReference>
<dbReference type="CDD" id="cd07716">
    <property type="entry name" value="RNaseZ_short-form-like_MBL-fold"/>
    <property type="match status" value="1"/>
</dbReference>
<gene>
    <name evidence="2" type="ORF">HNR14_001559</name>
</gene>
<organism evidence="2 3">
    <name type="scientific">Leifsonia naganoensis</name>
    <dbReference type="NCBI Taxonomy" id="150025"/>
    <lineage>
        <taxon>Bacteria</taxon>
        <taxon>Bacillati</taxon>
        <taxon>Actinomycetota</taxon>
        <taxon>Actinomycetes</taxon>
        <taxon>Micrococcales</taxon>
        <taxon>Microbacteriaceae</taxon>
        <taxon>Leifsonia</taxon>
    </lineage>
</organism>
<dbReference type="SUPFAM" id="SSF56281">
    <property type="entry name" value="Metallo-hydrolase/oxidoreductase"/>
    <property type="match status" value="1"/>
</dbReference>
<dbReference type="EMBL" id="JACCHJ010000001">
    <property type="protein sequence ID" value="NYK09678.1"/>
    <property type="molecule type" value="Genomic_DNA"/>
</dbReference>
<dbReference type="PANTHER" id="PTHR46018">
    <property type="entry name" value="ZINC PHOSPHODIESTERASE ELAC PROTEIN 1"/>
    <property type="match status" value="1"/>
</dbReference>
<dbReference type="AlphaFoldDB" id="A0A853DMJ8"/>
<reference evidence="2 3" key="1">
    <citation type="submission" date="2020-07" db="EMBL/GenBank/DDBJ databases">
        <title>Sequencing the genomes of 1000 actinobacteria strains.</title>
        <authorList>
            <person name="Klenk H.-P."/>
        </authorList>
    </citation>
    <scope>NUCLEOTIDE SEQUENCE [LARGE SCALE GENOMIC DNA]</scope>
    <source>
        <strain evidence="2 3">DSM 15166</strain>
    </source>
</reference>
<evidence type="ECO:0000259" key="1">
    <source>
        <dbReference type="SMART" id="SM00849"/>
    </source>
</evidence>
<sequence>MRLTTLGVSSHYPVPGAPCTGMLLEHGDVSVWVDAGPGTLAELQRHVALADLSAVWISHGHADHAADLLPAFYGYRYGDIPAPAAVPLLAPEDVRGRLIGFLGPASGSELDRVFAFDPLTDSAGRELGGMNLRWVAVQHDVPAFALRAEAGGASLVYTGDSGPCSALDELARGCDLLVSEAGTDRREPGEASVHLTPEEAGELAQRAGARRLLLTHLALGIDPAEAVRRASERFDGTVEAAVVSGSPMSVVLPTVDT</sequence>
<protein>
    <submittedName>
        <fullName evidence="2">Ribonuclease BN (tRNA processing enzyme)</fullName>
    </submittedName>
</protein>
<dbReference type="GO" id="GO:0042781">
    <property type="term" value="F:3'-tRNA processing endoribonuclease activity"/>
    <property type="evidence" value="ECO:0007669"/>
    <property type="project" value="TreeGrafter"/>
</dbReference>
<name>A0A853DMJ8_9MICO</name>
<keyword evidence="3" id="KW-1185">Reference proteome</keyword>
<dbReference type="SMART" id="SM00849">
    <property type="entry name" value="Lactamase_B"/>
    <property type="match status" value="1"/>
</dbReference>
<evidence type="ECO:0000313" key="2">
    <source>
        <dbReference type="EMBL" id="NYK09678.1"/>
    </source>
</evidence>
<accession>A0A853DMJ8</accession>
<feature type="domain" description="Metallo-beta-lactamase" evidence="1">
    <location>
        <begin position="18"/>
        <end position="216"/>
    </location>
</feature>
<evidence type="ECO:0000313" key="3">
    <source>
        <dbReference type="Proteomes" id="UP000521075"/>
    </source>
</evidence>
<dbReference type="InterPro" id="IPR036866">
    <property type="entry name" value="RibonucZ/Hydroxyglut_hydro"/>
</dbReference>
<dbReference type="Proteomes" id="UP000521075">
    <property type="component" value="Unassembled WGS sequence"/>
</dbReference>
<dbReference type="InterPro" id="IPR001279">
    <property type="entry name" value="Metallo-B-lactamas"/>
</dbReference>
<comment type="caution">
    <text evidence="2">The sequence shown here is derived from an EMBL/GenBank/DDBJ whole genome shotgun (WGS) entry which is preliminary data.</text>
</comment>
<proteinExistence type="predicted"/>
<dbReference type="Gene3D" id="3.60.15.10">
    <property type="entry name" value="Ribonuclease Z/Hydroxyacylglutathione hydrolase-like"/>
    <property type="match status" value="1"/>
</dbReference>
<dbReference type="PANTHER" id="PTHR46018:SF4">
    <property type="entry name" value="METALLO-HYDROLASE YHFI-RELATED"/>
    <property type="match status" value="1"/>
</dbReference>
<dbReference type="Pfam" id="PF12706">
    <property type="entry name" value="Lactamase_B_2"/>
    <property type="match status" value="1"/>
</dbReference>